<proteinExistence type="inferred from homology"/>
<dbReference type="SUPFAM" id="SSF51101">
    <property type="entry name" value="Mannose-binding lectins"/>
    <property type="match status" value="1"/>
</dbReference>
<evidence type="ECO:0000313" key="4">
    <source>
        <dbReference type="EMBL" id="KAK9279808.1"/>
    </source>
</evidence>
<evidence type="ECO:0000256" key="2">
    <source>
        <dbReference type="ARBA" id="ARBA00022734"/>
    </source>
</evidence>
<dbReference type="InterPro" id="IPR001229">
    <property type="entry name" value="Jacalin-like_lectin_dom"/>
</dbReference>
<dbReference type="Gene3D" id="2.100.10.30">
    <property type="entry name" value="Jacalin-like lectin domain"/>
    <property type="match status" value="1"/>
</dbReference>
<dbReference type="GO" id="GO:0030246">
    <property type="term" value="F:carbohydrate binding"/>
    <property type="evidence" value="ECO:0007669"/>
    <property type="project" value="UniProtKB-KW"/>
</dbReference>
<organism evidence="4 5">
    <name type="scientific">Liquidambar formosana</name>
    <name type="common">Formosan gum</name>
    <dbReference type="NCBI Taxonomy" id="63359"/>
    <lineage>
        <taxon>Eukaryota</taxon>
        <taxon>Viridiplantae</taxon>
        <taxon>Streptophyta</taxon>
        <taxon>Embryophyta</taxon>
        <taxon>Tracheophyta</taxon>
        <taxon>Spermatophyta</taxon>
        <taxon>Magnoliopsida</taxon>
        <taxon>eudicotyledons</taxon>
        <taxon>Gunneridae</taxon>
        <taxon>Pentapetalae</taxon>
        <taxon>Saxifragales</taxon>
        <taxon>Altingiaceae</taxon>
        <taxon>Liquidambar</taxon>
    </lineage>
</organism>
<dbReference type="Proteomes" id="UP001415857">
    <property type="component" value="Unassembled WGS sequence"/>
</dbReference>
<dbReference type="InterPro" id="IPR036404">
    <property type="entry name" value="Jacalin-like_lectin_dom_sf"/>
</dbReference>
<feature type="domain" description="Jacalin-type lectin" evidence="3">
    <location>
        <begin position="10"/>
        <end position="107"/>
    </location>
</feature>
<dbReference type="EMBL" id="JBBPBK010000008">
    <property type="protein sequence ID" value="KAK9279808.1"/>
    <property type="molecule type" value="Genomic_DNA"/>
</dbReference>
<reference evidence="4 5" key="1">
    <citation type="journal article" date="2024" name="Plant J.">
        <title>Genome sequences and population genomics reveal climatic adaptation and genomic divergence between two closely related sweetgum species.</title>
        <authorList>
            <person name="Xu W.Q."/>
            <person name="Ren C.Q."/>
            <person name="Zhang X.Y."/>
            <person name="Comes H.P."/>
            <person name="Liu X.H."/>
            <person name="Li Y.G."/>
            <person name="Kettle C.J."/>
            <person name="Jalonen R."/>
            <person name="Gaisberger H."/>
            <person name="Ma Y.Z."/>
            <person name="Qiu Y.X."/>
        </authorList>
    </citation>
    <scope>NUCLEOTIDE SEQUENCE [LARGE SCALE GENOMIC DNA]</scope>
    <source>
        <strain evidence="4">Hangzhou</strain>
    </source>
</reference>
<name>A0AAP0RLY8_LIQFO</name>
<dbReference type="AlphaFoldDB" id="A0AAP0RLY8"/>
<comment type="caution">
    <text evidence="4">The sequence shown here is derived from an EMBL/GenBank/DDBJ whole genome shotgun (WGS) entry which is preliminary data.</text>
</comment>
<dbReference type="Pfam" id="PF01419">
    <property type="entry name" value="Jacalin"/>
    <property type="match status" value="1"/>
</dbReference>
<comment type="similarity">
    <text evidence="1">Belongs to the jacalin lectin family.</text>
</comment>
<dbReference type="PROSITE" id="PS51752">
    <property type="entry name" value="JACALIN_LECTIN"/>
    <property type="match status" value="1"/>
</dbReference>
<keyword evidence="5" id="KW-1185">Reference proteome</keyword>
<evidence type="ECO:0000256" key="1">
    <source>
        <dbReference type="ARBA" id="ARBA00006568"/>
    </source>
</evidence>
<evidence type="ECO:0000313" key="5">
    <source>
        <dbReference type="Proteomes" id="UP001415857"/>
    </source>
</evidence>
<evidence type="ECO:0000259" key="3">
    <source>
        <dbReference type="PROSITE" id="PS51752"/>
    </source>
</evidence>
<sequence>MGEPHSLEGCISLGPWGGSGGNKWSFSVNAGIKKIVVVSEKAVNSILFQITDNGKEYPTKFGGRGGKKTDTELKLLPSKHNFAEGLGEWFVIPVVGVVSNGGVWTWT</sequence>
<protein>
    <recommendedName>
        <fullName evidence="3">Jacalin-type lectin domain-containing protein</fullName>
    </recommendedName>
</protein>
<gene>
    <name evidence="4" type="ORF">L1049_013490</name>
</gene>
<keyword evidence="2" id="KW-0430">Lectin</keyword>
<accession>A0AAP0RLY8</accession>